<dbReference type="GO" id="GO:0032807">
    <property type="term" value="C:DNA ligase IV complex"/>
    <property type="evidence" value="ECO:0007669"/>
    <property type="project" value="TreeGrafter"/>
</dbReference>
<feature type="domain" description="ATP-dependent DNA ligase family profile" evidence="4">
    <location>
        <begin position="248"/>
        <end position="340"/>
    </location>
</feature>
<name>A0A4S4N0H9_9APHY</name>
<dbReference type="PANTHER" id="PTHR45997:SF1">
    <property type="entry name" value="DNA LIGASE 4"/>
    <property type="match status" value="1"/>
</dbReference>
<dbReference type="GO" id="GO:0006303">
    <property type="term" value="P:double-strand break repair via nonhomologous end joining"/>
    <property type="evidence" value="ECO:0007669"/>
    <property type="project" value="TreeGrafter"/>
</dbReference>
<keyword evidence="6" id="KW-1185">Reference proteome</keyword>
<comment type="caution">
    <text evidence="5">The sequence shown here is derived from an EMBL/GenBank/DDBJ whole genome shotgun (WGS) entry which is preliminary data.</text>
</comment>
<dbReference type="EMBL" id="SGPM01000023">
    <property type="protein sequence ID" value="THH32366.1"/>
    <property type="molecule type" value="Genomic_DNA"/>
</dbReference>
<evidence type="ECO:0000259" key="4">
    <source>
        <dbReference type="Pfam" id="PF01068"/>
    </source>
</evidence>
<dbReference type="Pfam" id="PF01068">
    <property type="entry name" value="DNA_ligase_A_M"/>
    <property type="match status" value="1"/>
</dbReference>
<dbReference type="Gene3D" id="1.10.3260.10">
    <property type="entry name" value="DNA ligase, ATP-dependent, N-terminal domain"/>
    <property type="match status" value="2"/>
</dbReference>
<keyword evidence="3" id="KW-0067">ATP-binding</keyword>
<dbReference type="Proteomes" id="UP000308730">
    <property type="component" value="Unassembled WGS sequence"/>
</dbReference>
<evidence type="ECO:0000256" key="2">
    <source>
        <dbReference type="ARBA" id="ARBA00022741"/>
    </source>
</evidence>
<evidence type="ECO:0000256" key="1">
    <source>
        <dbReference type="ARBA" id="ARBA00022598"/>
    </source>
</evidence>
<dbReference type="GO" id="GO:0003910">
    <property type="term" value="F:DNA ligase (ATP) activity"/>
    <property type="evidence" value="ECO:0007669"/>
    <property type="project" value="InterPro"/>
</dbReference>
<proteinExistence type="predicted"/>
<accession>A0A4S4N0H9</accession>
<sequence length="358" mass="40477">MDIPTPGYVTFQFFASLLHNISSIPRKGKAKTRSNAIDPVHKVFQDWVNQLRRDYPNAASGTTSIVFRLLFPEEDVSRRYGLQEITLARHLAENLDTLHTLQDVDMLLTELATTSPFSSASVRSAAPKPRSKRAILTELFRSLDDTEAAFMTQIILKDLRPIVYPIEETHYSTSLLLYNTNAINMLTKEEAMKIWDPSFKMLRAYSVRATLEAAAEIYEDPNAELTPRLGVPIGIPKCTKGLGCSNAIKALRRSNTIWAETKYDGERAQIHVQIDENMDSQITIFSKSKRDSTLDRHGVHHIIREALGLPQRHEKRPPSEDHEFWVMKNVVLEAEMVAYSDTLAKVDGGHLQLCNCAN</sequence>
<protein>
    <recommendedName>
        <fullName evidence="4">ATP-dependent DNA ligase family profile domain-containing protein</fullName>
    </recommendedName>
</protein>
<dbReference type="PANTHER" id="PTHR45997">
    <property type="entry name" value="DNA LIGASE 4"/>
    <property type="match status" value="1"/>
</dbReference>
<organism evidence="5 6">
    <name type="scientific">Antrodiella citrinella</name>
    <dbReference type="NCBI Taxonomy" id="2447956"/>
    <lineage>
        <taxon>Eukaryota</taxon>
        <taxon>Fungi</taxon>
        <taxon>Dikarya</taxon>
        <taxon>Basidiomycota</taxon>
        <taxon>Agaricomycotina</taxon>
        <taxon>Agaricomycetes</taxon>
        <taxon>Polyporales</taxon>
        <taxon>Steccherinaceae</taxon>
        <taxon>Antrodiella</taxon>
    </lineage>
</organism>
<dbReference type="PROSITE" id="PS00697">
    <property type="entry name" value="DNA_LIGASE_A1"/>
    <property type="match status" value="1"/>
</dbReference>
<keyword evidence="2" id="KW-0547">Nucleotide-binding</keyword>
<dbReference type="GO" id="GO:0006310">
    <property type="term" value="P:DNA recombination"/>
    <property type="evidence" value="ECO:0007669"/>
    <property type="project" value="InterPro"/>
</dbReference>
<gene>
    <name evidence="5" type="ORF">EUX98_g1806</name>
</gene>
<evidence type="ECO:0000313" key="6">
    <source>
        <dbReference type="Proteomes" id="UP000308730"/>
    </source>
</evidence>
<dbReference type="AlphaFoldDB" id="A0A4S4N0H9"/>
<dbReference type="InterPro" id="IPR029710">
    <property type="entry name" value="LIG4"/>
</dbReference>
<keyword evidence="1" id="KW-0436">Ligase</keyword>
<evidence type="ECO:0000313" key="5">
    <source>
        <dbReference type="EMBL" id="THH32366.1"/>
    </source>
</evidence>
<evidence type="ECO:0000256" key="3">
    <source>
        <dbReference type="ARBA" id="ARBA00022840"/>
    </source>
</evidence>
<dbReference type="GO" id="GO:0005524">
    <property type="term" value="F:ATP binding"/>
    <property type="evidence" value="ECO:0007669"/>
    <property type="project" value="UniProtKB-KW"/>
</dbReference>
<dbReference type="OrthoDB" id="7482721at2759"/>
<dbReference type="InterPro" id="IPR012310">
    <property type="entry name" value="DNA_ligase_ATP-dep_cent"/>
</dbReference>
<dbReference type="InterPro" id="IPR036599">
    <property type="entry name" value="DNA_ligase_N_sf"/>
</dbReference>
<dbReference type="Gene3D" id="3.30.470.30">
    <property type="entry name" value="DNA ligase/mRNA capping enzyme"/>
    <property type="match status" value="1"/>
</dbReference>
<dbReference type="SUPFAM" id="SSF56091">
    <property type="entry name" value="DNA ligase/mRNA capping enzyme, catalytic domain"/>
    <property type="match status" value="1"/>
</dbReference>
<dbReference type="GO" id="GO:0003677">
    <property type="term" value="F:DNA binding"/>
    <property type="evidence" value="ECO:0007669"/>
    <property type="project" value="InterPro"/>
</dbReference>
<reference evidence="5 6" key="1">
    <citation type="submission" date="2019-02" db="EMBL/GenBank/DDBJ databases">
        <title>Genome sequencing of the rare red list fungi Antrodiella citrinella (Flaviporus citrinellus).</title>
        <authorList>
            <person name="Buettner E."/>
            <person name="Kellner H."/>
        </authorList>
    </citation>
    <scope>NUCLEOTIDE SEQUENCE [LARGE SCALE GENOMIC DNA]</scope>
    <source>
        <strain evidence="5 6">DSM 108506</strain>
    </source>
</reference>
<dbReference type="InterPro" id="IPR016059">
    <property type="entry name" value="DNA_ligase_ATP-dep_CS"/>
</dbReference>
<dbReference type="GO" id="GO:0006297">
    <property type="term" value="P:nucleotide-excision repair, DNA gap filling"/>
    <property type="evidence" value="ECO:0007669"/>
    <property type="project" value="TreeGrafter"/>
</dbReference>